<dbReference type="PANTHER" id="PTHR10920:SF13">
    <property type="entry name" value="PRE-RRNA 2'-O-RIBOSE RNA METHYLTRANSFERASE FTSJ3"/>
    <property type="match status" value="1"/>
</dbReference>
<keyword evidence="3 5" id="KW-0808">Transferase</keyword>
<name>A0A1B1TCM3_9ARCH</name>
<evidence type="ECO:0000256" key="2">
    <source>
        <dbReference type="ARBA" id="ARBA00022603"/>
    </source>
</evidence>
<dbReference type="InterPro" id="IPR029063">
    <property type="entry name" value="SAM-dependent_MTases_sf"/>
</dbReference>
<feature type="binding site" evidence="5">
    <location>
        <position position="55"/>
    </location>
    <ligand>
        <name>S-adenosyl-L-methionine</name>
        <dbReference type="ChEBI" id="CHEBI:59789"/>
    </ligand>
</feature>
<evidence type="ECO:0000256" key="5">
    <source>
        <dbReference type="HAMAP-Rule" id="MF_01547"/>
    </source>
</evidence>
<evidence type="ECO:0000256" key="6">
    <source>
        <dbReference type="PIRSR" id="PIRSR005461-1"/>
    </source>
</evidence>
<evidence type="ECO:0000259" key="7">
    <source>
        <dbReference type="Pfam" id="PF01728"/>
    </source>
</evidence>
<evidence type="ECO:0000256" key="1">
    <source>
        <dbReference type="ARBA" id="ARBA00022552"/>
    </source>
</evidence>
<comment type="catalytic activity">
    <reaction evidence="5">
        <text>uridine(2552) in 23S rRNA + S-adenosyl-L-methionine = 2'-O-methyluridine(2552) in 23S rRNA + S-adenosyl-L-homocysteine + H(+)</text>
        <dbReference type="Rhea" id="RHEA:42720"/>
        <dbReference type="Rhea" id="RHEA-COMP:10202"/>
        <dbReference type="Rhea" id="RHEA-COMP:10203"/>
        <dbReference type="ChEBI" id="CHEBI:15378"/>
        <dbReference type="ChEBI" id="CHEBI:57856"/>
        <dbReference type="ChEBI" id="CHEBI:59789"/>
        <dbReference type="ChEBI" id="CHEBI:65315"/>
        <dbReference type="ChEBI" id="CHEBI:74478"/>
        <dbReference type="EC" id="2.1.1.166"/>
    </reaction>
</comment>
<comment type="similarity">
    <text evidence="5">Belongs to the class I-like SAM-binding methyltransferase superfamily. RNA methyltransferase RlmE family.</text>
</comment>
<keyword evidence="1 5" id="KW-0698">rRNA processing</keyword>
<organism evidence="8">
    <name type="scientific">uncultured Poseidoniia archaeon</name>
    <dbReference type="NCBI Taxonomy" id="1697135"/>
    <lineage>
        <taxon>Archaea</taxon>
        <taxon>Methanobacteriati</taxon>
        <taxon>Thermoplasmatota</taxon>
        <taxon>Candidatus Poseidoniia</taxon>
        <taxon>environmental samples</taxon>
    </lineage>
</organism>
<dbReference type="EMBL" id="KP211864">
    <property type="protein sequence ID" value="ANV80016.1"/>
    <property type="molecule type" value="Genomic_DNA"/>
</dbReference>
<dbReference type="EC" id="2.1.1.166" evidence="5"/>
<dbReference type="InterPro" id="IPR002877">
    <property type="entry name" value="RNA_MeTrfase_FtsJ_dom"/>
</dbReference>
<dbReference type="SUPFAM" id="SSF53335">
    <property type="entry name" value="S-adenosyl-L-methionine-dependent methyltransferases"/>
    <property type="match status" value="1"/>
</dbReference>
<proteinExistence type="inferred from homology"/>
<evidence type="ECO:0000256" key="4">
    <source>
        <dbReference type="ARBA" id="ARBA00022691"/>
    </source>
</evidence>
<feature type="active site" description="Proton acceptor" evidence="5 6">
    <location>
        <position position="156"/>
    </location>
</feature>
<evidence type="ECO:0000313" key="8">
    <source>
        <dbReference type="EMBL" id="ANV80016.1"/>
    </source>
</evidence>
<dbReference type="InterPro" id="IPR050082">
    <property type="entry name" value="RNA_methyltr_RlmE"/>
</dbReference>
<feature type="binding site" evidence="5">
    <location>
        <position position="91"/>
    </location>
    <ligand>
        <name>S-adenosyl-L-methionine</name>
        <dbReference type="ChEBI" id="CHEBI:59789"/>
    </ligand>
</feature>
<dbReference type="HAMAP" id="MF_01547">
    <property type="entry name" value="RNA_methyltr_E"/>
    <property type="match status" value="1"/>
</dbReference>
<dbReference type="PIRSF" id="PIRSF005461">
    <property type="entry name" value="23S_rRNA_mtase"/>
    <property type="match status" value="1"/>
</dbReference>
<comment type="subcellular location">
    <subcellularLocation>
        <location evidence="5">Cytoplasm</location>
    </subcellularLocation>
</comment>
<feature type="binding site" evidence="5">
    <location>
        <position position="116"/>
    </location>
    <ligand>
        <name>S-adenosyl-L-methionine</name>
        <dbReference type="ChEBI" id="CHEBI:59789"/>
    </ligand>
</feature>
<accession>A0A1B1TCM3</accession>
<dbReference type="Pfam" id="PF01728">
    <property type="entry name" value="FtsJ"/>
    <property type="match status" value="1"/>
</dbReference>
<keyword evidence="2 5" id="KW-0489">Methyltransferase</keyword>
<reference evidence="8" key="1">
    <citation type="submission" date="2014-11" db="EMBL/GenBank/DDBJ databases">
        <authorList>
            <person name="Zhu J."/>
            <person name="Qi W."/>
            <person name="Song R."/>
        </authorList>
    </citation>
    <scope>NUCLEOTIDE SEQUENCE</scope>
</reference>
<dbReference type="GO" id="GO:0005737">
    <property type="term" value="C:cytoplasm"/>
    <property type="evidence" value="ECO:0007669"/>
    <property type="project" value="UniProtKB-SubCell"/>
</dbReference>
<feature type="binding site" evidence="5">
    <location>
        <position position="57"/>
    </location>
    <ligand>
        <name>S-adenosyl-L-methionine</name>
        <dbReference type="ChEBI" id="CHEBI:59789"/>
    </ligand>
</feature>
<protein>
    <recommendedName>
        <fullName evidence="5">Ribosomal RNA large subunit methyltransferase E</fullName>
        <ecNumber evidence="5">2.1.1.166</ecNumber>
    </recommendedName>
    <alternativeName>
        <fullName evidence="5">23S rRNA Um2552 methyltransferase</fullName>
    </alternativeName>
    <alternativeName>
        <fullName evidence="5">rRNA (uridine-2'-O-)-methyltransferase</fullName>
    </alternativeName>
</protein>
<feature type="binding site" evidence="5">
    <location>
        <position position="75"/>
    </location>
    <ligand>
        <name>S-adenosyl-L-methionine</name>
        <dbReference type="ChEBI" id="CHEBI:59789"/>
    </ligand>
</feature>
<sequence length="252" mass="28593">MSKRWYQENRRDPWRRQAKSKGYRARSAYKLKQIQERFDIIRKGDYVLDIGCHPGGWTQVAVEEVGEDGYVIGVDLLSTSPVEGATIIIGDITNPKTVEQINQELEGYYLNCVISDISPRLTGRYDTDQAISLELSTMVLDAAMPILNPGGSFVTKIFQGVGIEGLIEAAKMRFSSVQRFAPTASRSSSSETYLVCRNKLPKIRKEAEGRTAYEYLKDHLKKLDIVVDYEEEKDTTDTIIGYRKYTGRKNDE</sequence>
<gene>
    <name evidence="5" type="primary">rlmE</name>
</gene>
<feature type="domain" description="Ribosomal RNA methyltransferase FtsJ" evidence="7">
    <location>
        <begin position="23"/>
        <end position="199"/>
    </location>
</feature>
<dbReference type="PANTHER" id="PTHR10920">
    <property type="entry name" value="RIBOSOMAL RNA METHYLTRANSFERASE"/>
    <property type="match status" value="1"/>
</dbReference>
<dbReference type="GO" id="GO:0008650">
    <property type="term" value="F:rRNA (uridine-2'-O-)-methyltransferase activity"/>
    <property type="evidence" value="ECO:0007669"/>
    <property type="project" value="UniProtKB-UniRule"/>
</dbReference>
<keyword evidence="5" id="KW-0963">Cytoplasm</keyword>
<reference evidence="8" key="2">
    <citation type="journal article" date="2015" name="ISME J.">
        <title>A new class of marine Euryarchaeota group II from the Mediterranean deep chlorophyll maximum.</title>
        <authorList>
            <person name="Martin-Cuadrado A.B."/>
            <person name="Garcia-Heredia I."/>
            <person name="Molto A.G."/>
            <person name="Lopez-Ubeda R."/>
            <person name="Kimes N."/>
            <person name="Lopez-Garcia P."/>
            <person name="Moreira D."/>
            <person name="Rodriguez-Valera F."/>
        </authorList>
    </citation>
    <scope>NUCLEOTIDE SEQUENCE</scope>
</reference>
<comment type="function">
    <text evidence="5">Specifically methylates the uridine in position 2552 of 23S rRNA at the 2'-O position of the ribose in the fully assembled 50S ribosomal subunit.</text>
</comment>
<dbReference type="Gene3D" id="3.40.50.150">
    <property type="entry name" value="Vaccinia Virus protein VP39"/>
    <property type="match status" value="1"/>
</dbReference>
<dbReference type="InterPro" id="IPR015507">
    <property type="entry name" value="rRNA-MeTfrase_E"/>
</dbReference>
<evidence type="ECO:0000256" key="3">
    <source>
        <dbReference type="ARBA" id="ARBA00022679"/>
    </source>
</evidence>
<keyword evidence="4 5" id="KW-0949">S-adenosyl-L-methionine</keyword>
<dbReference type="AlphaFoldDB" id="A0A1B1TCM3"/>